<evidence type="ECO:0000313" key="2">
    <source>
        <dbReference type="Proteomes" id="UP000763641"/>
    </source>
</evidence>
<keyword evidence="2" id="KW-1185">Reference proteome</keyword>
<reference evidence="1 2" key="1">
    <citation type="submission" date="2020-12" db="EMBL/GenBank/DDBJ databases">
        <title>Sphingomonas sp.</title>
        <authorList>
            <person name="Kim M.K."/>
        </authorList>
    </citation>
    <scope>NUCLEOTIDE SEQUENCE [LARGE SCALE GENOMIC DNA]</scope>
    <source>
        <strain evidence="1 2">BT552</strain>
    </source>
</reference>
<gene>
    <name evidence="1" type="ORF">ILT43_11620</name>
</gene>
<comment type="caution">
    <text evidence="1">The sequence shown here is derived from an EMBL/GenBank/DDBJ whole genome shotgun (WGS) entry which is preliminary data.</text>
</comment>
<organism evidence="1 2">
    <name type="scientific">Sphingomonas longa</name>
    <dbReference type="NCBI Taxonomy" id="2778730"/>
    <lineage>
        <taxon>Bacteria</taxon>
        <taxon>Pseudomonadati</taxon>
        <taxon>Pseudomonadota</taxon>
        <taxon>Alphaproteobacteria</taxon>
        <taxon>Sphingomonadales</taxon>
        <taxon>Sphingomonadaceae</taxon>
        <taxon>Sphingomonas</taxon>
    </lineage>
</organism>
<dbReference type="EMBL" id="JAFEMC010000003">
    <property type="protein sequence ID" value="MBM6577025.1"/>
    <property type="molecule type" value="Genomic_DNA"/>
</dbReference>
<proteinExistence type="predicted"/>
<dbReference type="RefSeq" id="WP_204199126.1">
    <property type="nucleotide sequence ID" value="NZ_JAFEMC010000003.1"/>
</dbReference>
<evidence type="ECO:0000313" key="1">
    <source>
        <dbReference type="EMBL" id="MBM6577025.1"/>
    </source>
</evidence>
<dbReference type="Proteomes" id="UP000763641">
    <property type="component" value="Unassembled WGS sequence"/>
</dbReference>
<accession>A0ABS2D7X5</accession>
<name>A0ABS2D7X5_9SPHN</name>
<protein>
    <submittedName>
        <fullName evidence="1">Uncharacterized protein</fullName>
    </submittedName>
</protein>
<sequence length="61" mass="6551">MVSSAFCNEIALTGVKRITVITDACREARKNLELMRLDSPRGVVVQGEPADSPAFDLLAAC</sequence>